<organism evidence="3">
    <name type="scientific">Laccaria bicolor (strain S238N-H82 / ATCC MYA-4686)</name>
    <name type="common">Bicoloured deceiver</name>
    <name type="synonym">Laccaria laccata var. bicolor</name>
    <dbReference type="NCBI Taxonomy" id="486041"/>
    <lineage>
        <taxon>Eukaryota</taxon>
        <taxon>Fungi</taxon>
        <taxon>Dikarya</taxon>
        <taxon>Basidiomycota</taxon>
        <taxon>Agaricomycotina</taxon>
        <taxon>Agaricomycetes</taxon>
        <taxon>Agaricomycetidae</taxon>
        <taxon>Agaricales</taxon>
        <taxon>Agaricineae</taxon>
        <taxon>Hydnangiaceae</taxon>
        <taxon>Laccaria</taxon>
    </lineage>
</organism>
<dbReference type="Proteomes" id="UP000001194">
    <property type="component" value="Unassembled WGS sequence"/>
</dbReference>
<dbReference type="InterPro" id="IPR016181">
    <property type="entry name" value="Acyl_CoA_acyltransferase"/>
</dbReference>
<evidence type="ECO:0000313" key="2">
    <source>
        <dbReference type="EMBL" id="EDR00547.1"/>
    </source>
</evidence>
<dbReference type="GeneID" id="6084479"/>
<dbReference type="AlphaFoldDB" id="B0DXY8"/>
<feature type="domain" description="N-acetyltransferase" evidence="1">
    <location>
        <begin position="183"/>
        <end position="331"/>
    </location>
</feature>
<dbReference type="EMBL" id="DS547148">
    <property type="protein sequence ID" value="EDR00547.1"/>
    <property type="molecule type" value="Genomic_DNA"/>
</dbReference>
<dbReference type="OrthoDB" id="5372118at2759"/>
<dbReference type="InParanoid" id="B0DXY8"/>
<dbReference type="RefSeq" id="XP_001888774.1">
    <property type="nucleotide sequence ID" value="XM_001888739.1"/>
</dbReference>
<protein>
    <submittedName>
        <fullName evidence="2">Predicted protein</fullName>
    </submittedName>
</protein>
<dbReference type="PROSITE" id="PS51186">
    <property type="entry name" value="GNAT"/>
    <property type="match status" value="1"/>
</dbReference>
<dbReference type="InterPro" id="IPR000182">
    <property type="entry name" value="GNAT_dom"/>
</dbReference>
<dbReference type="Pfam" id="PF00583">
    <property type="entry name" value="Acetyltransf_1"/>
    <property type="match status" value="1"/>
</dbReference>
<dbReference type="KEGG" id="lbc:LACBIDRAFT_313277"/>
<dbReference type="Gene3D" id="3.40.630.30">
    <property type="match status" value="1"/>
</dbReference>
<gene>
    <name evidence="2" type="ORF">LACBIDRAFT_313277</name>
</gene>
<dbReference type="SUPFAM" id="SSF55729">
    <property type="entry name" value="Acyl-CoA N-acyltransferases (Nat)"/>
    <property type="match status" value="1"/>
</dbReference>
<evidence type="ECO:0000259" key="1">
    <source>
        <dbReference type="PROSITE" id="PS51186"/>
    </source>
</evidence>
<keyword evidence="3" id="KW-1185">Reference proteome</keyword>
<dbReference type="GO" id="GO:0016747">
    <property type="term" value="F:acyltransferase activity, transferring groups other than amino-acyl groups"/>
    <property type="evidence" value="ECO:0007669"/>
    <property type="project" value="InterPro"/>
</dbReference>
<accession>B0DXY8</accession>
<evidence type="ECO:0000313" key="3">
    <source>
        <dbReference type="Proteomes" id="UP000001194"/>
    </source>
</evidence>
<proteinExistence type="predicted"/>
<dbReference type="HOGENOM" id="CLU_059210_0_0_1"/>
<sequence>MPVPSTLSGPGVEVFTRASELPSEVWDTLEAHAVNANVILPALLTSLAAERKGVVIPNQRWLVFYEQDNPALTVEFVLSCTNNGRMGTYPIFIFTTHKYSALNATYLIPRLQFLAEVLHEVVPVERVYSVFAPEIIAHLFIDIWTNLTGVELHAPDPYYYAAKISFCSRRTLSRRQATQNAAYSMRPARMEDIEQVGDLCFEFGLTSPPFILTRDRAFEEAAYLIKQNLIWVHEVTQGNKRGIACIAAFTRNSATVATITKVFTSEKYRRMGCAERLVRRVCDQLLKEKEWVVLFVGHDNPAAKVYARVGFAGLGENDGPVDGVDPWLEIGLDQDAVQRGHW</sequence>
<name>B0DXY8_LACBS</name>
<reference evidence="2 3" key="1">
    <citation type="journal article" date="2008" name="Nature">
        <title>The genome of Laccaria bicolor provides insights into mycorrhizal symbiosis.</title>
        <authorList>
            <person name="Martin F."/>
            <person name="Aerts A."/>
            <person name="Ahren D."/>
            <person name="Brun A."/>
            <person name="Danchin E.G.J."/>
            <person name="Duchaussoy F."/>
            <person name="Gibon J."/>
            <person name="Kohler A."/>
            <person name="Lindquist E."/>
            <person name="Pereda V."/>
            <person name="Salamov A."/>
            <person name="Shapiro H.J."/>
            <person name="Wuyts J."/>
            <person name="Blaudez D."/>
            <person name="Buee M."/>
            <person name="Brokstein P."/>
            <person name="Canbaeck B."/>
            <person name="Cohen D."/>
            <person name="Courty P.E."/>
            <person name="Coutinho P.M."/>
            <person name="Delaruelle C."/>
            <person name="Detter J.C."/>
            <person name="Deveau A."/>
            <person name="DiFazio S."/>
            <person name="Duplessis S."/>
            <person name="Fraissinet-Tachet L."/>
            <person name="Lucic E."/>
            <person name="Frey-Klett P."/>
            <person name="Fourrey C."/>
            <person name="Feussner I."/>
            <person name="Gay G."/>
            <person name="Grimwood J."/>
            <person name="Hoegger P.J."/>
            <person name="Jain P."/>
            <person name="Kilaru S."/>
            <person name="Labbe J."/>
            <person name="Lin Y.C."/>
            <person name="Legue V."/>
            <person name="Le Tacon F."/>
            <person name="Marmeisse R."/>
            <person name="Melayah D."/>
            <person name="Montanini B."/>
            <person name="Muratet M."/>
            <person name="Nehls U."/>
            <person name="Niculita-Hirzel H."/>
            <person name="Oudot-Le Secq M.P."/>
            <person name="Peter M."/>
            <person name="Quesneville H."/>
            <person name="Rajashekar B."/>
            <person name="Reich M."/>
            <person name="Rouhier N."/>
            <person name="Schmutz J."/>
            <person name="Yin T."/>
            <person name="Chalot M."/>
            <person name="Henrissat B."/>
            <person name="Kuees U."/>
            <person name="Lucas S."/>
            <person name="Van de Peer Y."/>
            <person name="Podila G.K."/>
            <person name="Polle A."/>
            <person name="Pukkila P.J."/>
            <person name="Richardson P.M."/>
            <person name="Rouze P."/>
            <person name="Sanders I.R."/>
            <person name="Stajich J.E."/>
            <person name="Tunlid A."/>
            <person name="Tuskan G."/>
            <person name="Grigoriev I.V."/>
        </authorList>
    </citation>
    <scope>NUCLEOTIDE SEQUENCE [LARGE SCALE GENOMIC DNA]</scope>
    <source>
        <strain evidence="3">S238N-H82 / ATCC MYA-4686</strain>
    </source>
</reference>